<dbReference type="AlphaFoldDB" id="A0A0G4E923"/>
<dbReference type="Proteomes" id="UP000041254">
    <property type="component" value="Unassembled WGS sequence"/>
</dbReference>
<sequence>MTFLKADQVEVFEQEGFLGAQWEPDADAEPPNPTVIDKLPASAFPTASRLYIYSSKAYAIGKKLASKMPAVRDIELHETIEADTVGVLEAVGGGGGPVRCEVRHMRGVSEEGLRWGDKAGELPSIERLHVCVEVPEDLGDGDAAGEFGVSCVSSLLKIRGIEELKFRLEPPAAFDSFERLVEERTHGHTIEGLPGRFGTIG</sequence>
<gene>
    <name evidence="1" type="ORF">Vbra_10857</name>
</gene>
<organism evidence="1 2">
    <name type="scientific">Vitrella brassicaformis (strain CCMP3155)</name>
    <dbReference type="NCBI Taxonomy" id="1169540"/>
    <lineage>
        <taxon>Eukaryota</taxon>
        <taxon>Sar</taxon>
        <taxon>Alveolata</taxon>
        <taxon>Colpodellida</taxon>
        <taxon>Vitrellaceae</taxon>
        <taxon>Vitrella</taxon>
    </lineage>
</organism>
<name>A0A0G4E923_VITBC</name>
<dbReference type="VEuPathDB" id="CryptoDB:Vbra_10857"/>
<evidence type="ECO:0000313" key="2">
    <source>
        <dbReference type="Proteomes" id="UP000041254"/>
    </source>
</evidence>
<dbReference type="InParanoid" id="A0A0G4E923"/>
<dbReference type="PhylomeDB" id="A0A0G4E923"/>
<keyword evidence="2" id="KW-1185">Reference proteome</keyword>
<dbReference type="EMBL" id="CDMY01000013">
    <property type="protein sequence ID" value="CEL91705.1"/>
    <property type="molecule type" value="Genomic_DNA"/>
</dbReference>
<reference evidence="1 2" key="1">
    <citation type="submission" date="2014-11" db="EMBL/GenBank/DDBJ databases">
        <authorList>
            <person name="Zhu J."/>
            <person name="Qi W."/>
            <person name="Song R."/>
        </authorList>
    </citation>
    <scope>NUCLEOTIDE SEQUENCE [LARGE SCALE GENOMIC DNA]</scope>
</reference>
<protein>
    <submittedName>
        <fullName evidence="1">Uncharacterized protein</fullName>
    </submittedName>
</protein>
<proteinExistence type="predicted"/>
<accession>A0A0G4E923</accession>
<evidence type="ECO:0000313" key="1">
    <source>
        <dbReference type="EMBL" id="CEL91705.1"/>
    </source>
</evidence>